<comment type="catalytic activity">
    <reaction evidence="5">
        <text>S-adenosyl 3-(methylsulfanyl)propylamine + putrescine = S-methyl-5'-thioadenosine + spermidine + H(+)</text>
        <dbReference type="Rhea" id="RHEA:12721"/>
        <dbReference type="ChEBI" id="CHEBI:15378"/>
        <dbReference type="ChEBI" id="CHEBI:17509"/>
        <dbReference type="ChEBI" id="CHEBI:57443"/>
        <dbReference type="ChEBI" id="CHEBI:57834"/>
        <dbReference type="ChEBI" id="CHEBI:326268"/>
        <dbReference type="EC" id="2.5.1.16"/>
    </reaction>
</comment>
<dbReference type="InterPro" id="IPR029063">
    <property type="entry name" value="SAM-dependent_MTases_sf"/>
</dbReference>
<proteinExistence type="inferred from homology"/>
<evidence type="ECO:0000313" key="9">
    <source>
        <dbReference type="Proteomes" id="UP001396334"/>
    </source>
</evidence>
<dbReference type="PANTHER" id="PTHR11558">
    <property type="entry name" value="SPERMIDINE/SPERMINE SYNTHASE"/>
    <property type="match status" value="1"/>
</dbReference>
<reference evidence="8 9" key="1">
    <citation type="journal article" date="2024" name="G3 (Bethesda)">
        <title>Genome assembly of Hibiscus sabdariffa L. provides insights into metabolisms of medicinal natural products.</title>
        <authorList>
            <person name="Kim T."/>
        </authorList>
    </citation>
    <scope>NUCLEOTIDE SEQUENCE [LARGE SCALE GENOMIC DNA]</scope>
    <source>
        <strain evidence="8">TK-2024</strain>
        <tissue evidence="8">Old leaves</tissue>
    </source>
</reference>
<dbReference type="InterPro" id="IPR001045">
    <property type="entry name" value="Spermi_synthase"/>
</dbReference>
<dbReference type="PROSITE" id="PS51006">
    <property type="entry name" value="PABS_2"/>
    <property type="match status" value="1"/>
</dbReference>
<protein>
    <recommendedName>
        <fullName evidence="3">spermidine synthase</fullName>
        <ecNumber evidence="3">2.5.1.16</ecNumber>
    </recommendedName>
</protein>
<dbReference type="Proteomes" id="UP001396334">
    <property type="component" value="Unassembled WGS sequence"/>
</dbReference>
<keyword evidence="4 6" id="KW-0808">Transferase</keyword>
<evidence type="ECO:0000256" key="1">
    <source>
        <dbReference type="ARBA" id="ARBA00005123"/>
    </source>
</evidence>
<feature type="active site" description="Proton acceptor" evidence="6">
    <location>
        <position position="47"/>
    </location>
</feature>
<gene>
    <name evidence="8" type="ORF">V6N11_036937</name>
</gene>
<evidence type="ECO:0000256" key="2">
    <source>
        <dbReference type="ARBA" id="ARBA00007867"/>
    </source>
</evidence>
<comment type="pathway">
    <text evidence="1">Amine and polyamine biosynthesis; spermidine biosynthesis; spermidine from putrescine: step 1/1.</text>
</comment>
<evidence type="ECO:0000256" key="6">
    <source>
        <dbReference type="PROSITE-ProRule" id="PRU00354"/>
    </source>
</evidence>
<feature type="domain" description="PABS" evidence="7">
    <location>
        <begin position="1"/>
        <end position="59"/>
    </location>
</feature>
<keyword evidence="9" id="KW-1185">Reference proteome</keyword>
<name>A0ABR2RBU3_9ROSI</name>
<dbReference type="PANTHER" id="PTHR11558:SF11">
    <property type="entry name" value="SPERMIDINE SYNTHASE"/>
    <property type="match status" value="1"/>
</dbReference>
<accession>A0ABR2RBU3</accession>
<evidence type="ECO:0000259" key="7">
    <source>
        <dbReference type="PROSITE" id="PS51006"/>
    </source>
</evidence>
<keyword evidence="6" id="KW-0620">Polyamine biosynthesis</keyword>
<organism evidence="8 9">
    <name type="scientific">Hibiscus sabdariffa</name>
    <name type="common">roselle</name>
    <dbReference type="NCBI Taxonomy" id="183260"/>
    <lineage>
        <taxon>Eukaryota</taxon>
        <taxon>Viridiplantae</taxon>
        <taxon>Streptophyta</taxon>
        <taxon>Embryophyta</taxon>
        <taxon>Tracheophyta</taxon>
        <taxon>Spermatophyta</taxon>
        <taxon>Magnoliopsida</taxon>
        <taxon>eudicotyledons</taxon>
        <taxon>Gunneridae</taxon>
        <taxon>Pentapetalae</taxon>
        <taxon>rosids</taxon>
        <taxon>malvids</taxon>
        <taxon>Malvales</taxon>
        <taxon>Malvaceae</taxon>
        <taxon>Malvoideae</taxon>
        <taxon>Hibiscus</taxon>
    </lineage>
</organism>
<evidence type="ECO:0000256" key="4">
    <source>
        <dbReference type="ARBA" id="ARBA00022679"/>
    </source>
</evidence>
<dbReference type="EC" id="2.5.1.16" evidence="3"/>
<dbReference type="Gene3D" id="3.40.50.150">
    <property type="entry name" value="Vaccinia Virus protein VP39"/>
    <property type="match status" value="1"/>
</dbReference>
<evidence type="ECO:0000256" key="3">
    <source>
        <dbReference type="ARBA" id="ARBA00012455"/>
    </source>
</evidence>
<comment type="similarity">
    <text evidence="2">Belongs to the spermidine/spermine synthase family.</text>
</comment>
<evidence type="ECO:0000256" key="5">
    <source>
        <dbReference type="ARBA" id="ARBA00049307"/>
    </source>
</evidence>
<sequence>MIVDVSKHFFPYLAIGYDDFPVKLHTGDEVAFFMNVSAGTYDAFIIDFSNPIGLAQELFHIIQATSYLVALWPQSRPKFSYTSFIEKGQPTLQGCRTIEFLAQRGFGWTQEMPKFTYELEMFAQIVFDLSLARYQMSYMNAELEKQSYIIIGRHHIDKLE</sequence>
<comment type="caution">
    <text evidence="8">The sequence shown here is derived from an EMBL/GenBank/DDBJ whole genome shotgun (WGS) entry which is preliminary data.</text>
</comment>
<dbReference type="InterPro" id="IPR030374">
    <property type="entry name" value="PABS"/>
</dbReference>
<dbReference type="Pfam" id="PF01564">
    <property type="entry name" value="Spermine_synth"/>
    <property type="match status" value="1"/>
</dbReference>
<evidence type="ECO:0000313" key="8">
    <source>
        <dbReference type="EMBL" id="KAK9010428.1"/>
    </source>
</evidence>
<dbReference type="EMBL" id="JBBPBN010000024">
    <property type="protein sequence ID" value="KAK9010428.1"/>
    <property type="molecule type" value="Genomic_DNA"/>
</dbReference>